<dbReference type="Pfam" id="PF25990">
    <property type="entry name" value="Beta-barrel_YknX"/>
    <property type="match status" value="1"/>
</dbReference>
<keyword evidence="5" id="KW-0472">Membrane</keyword>
<keyword evidence="5" id="KW-0812">Transmembrane</keyword>
<comment type="subcellular location">
    <subcellularLocation>
        <location evidence="1">Cell envelope</location>
    </subcellularLocation>
</comment>
<reference evidence="8 9" key="1">
    <citation type="submission" date="2024-02" db="EMBL/GenBank/DDBJ databases">
        <title>Full genome sequence of Sphingomonas kaistensis.</title>
        <authorList>
            <person name="Poletto B.L."/>
            <person name="Silva G."/>
            <person name="Galante D."/>
            <person name="Campos K.R."/>
            <person name="Santos M.B.N."/>
            <person name="Sacchi C.T."/>
        </authorList>
    </citation>
    <scope>NUCLEOTIDE SEQUENCE [LARGE SCALE GENOMIC DNA]</scope>
    <source>
        <strain evidence="8 9">MA4R</strain>
    </source>
</reference>
<dbReference type="SUPFAM" id="SSF111369">
    <property type="entry name" value="HlyD-like secretion proteins"/>
    <property type="match status" value="1"/>
</dbReference>
<comment type="similarity">
    <text evidence="2">Belongs to the membrane fusion protein (MFP) (TC 8.A.1) family.</text>
</comment>
<evidence type="ECO:0000256" key="1">
    <source>
        <dbReference type="ARBA" id="ARBA00004196"/>
    </source>
</evidence>
<dbReference type="Gene3D" id="2.40.30.170">
    <property type="match status" value="1"/>
</dbReference>
<accession>A0ABZ2G0F7</accession>
<dbReference type="InterPro" id="IPR006143">
    <property type="entry name" value="RND_pump_MFP"/>
</dbReference>
<dbReference type="PANTHER" id="PTHR32347:SF14">
    <property type="entry name" value="EFFLUX SYSTEM COMPONENT YKNX-RELATED"/>
    <property type="match status" value="1"/>
</dbReference>
<gene>
    <name evidence="8" type="ORF">V6R86_00940</name>
</gene>
<evidence type="ECO:0000256" key="4">
    <source>
        <dbReference type="SAM" id="MobiDB-lite"/>
    </source>
</evidence>
<organism evidence="8 9">
    <name type="scientific">Sphingomonas kaistensis</name>
    <dbReference type="NCBI Taxonomy" id="298708"/>
    <lineage>
        <taxon>Bacteria</taxon>
        <taxon>Pseudomonadati</taxon>
        <taxon>Pseudomonadota</taxon>
        <taxon>Alphaproteobacteria</taxon>
        <taxon>Sphingomonadales</taxon>
        <taxon>Sphingomonadaceae</taxon>
        <taxon>Sphingomonas</taxon>
    </lineage>
</organism>
<keyword evidence="9" id="KW-1185">Reference proteome</keyword>
<evidence type="ECO:0000313" key="9">
    <source>
        <dbReference type="Proteomes" id="UP001382935"/>
    </source>
</evidence>
<feature type="region of interest" description="Disordered" evidence="4">
    <location>
        <begin position="391"/>
        <end position="415"/>
    </location>
</feature>
<evidence type="ECO:0000259" key="7">
    <source>
        <dbReference type="Pfam" id="PF25990"/>
    </source>
</evidence>
<dbReference type="NCBIfam" id="TIGR01730">
    <property type="entry name" value="RND_mfp"/>
    <property type="match status" value="1"/>
</dbReference>
<feature type="transmembrane region" description="Helical" evidence="5">
    <location>
        <begin position="12"/>
        <end position="30"/>
    </location>
</feature>
<dbReference type="InterPro" id="IPR058636">
    <property type="entry name" value="Beta-barrel_YknX"/>
</dbReference>
<feature type="compositionally biased region" description="Acidic residues" evidence="4">
    <location>
        <begin position="402"/>
        <end position="415"/>
    </location>
</feature>
<dbReference type="InterPro" id="IPR058625">
    <property type="entry name" value="MdtA-like_BSH"/>
</dbReference>
<feature type="domain" description="YknX-like beta-barrel" evidence="7">
    <location>
        <begin position="241"/>
        <end position="316"/>
    </location>
</feature>
<keyword evidence="3" id="KW-0175">Coiled coil</keyword>
<dbReference type="InterPro" id="IPR050465">
    <property type="entry name" value="UPF0194_transport"/>
</dbReference>
<dbReference type="Pfam" id="PF25917">
    <property type="entry name" value="BSH_RND"/>
    <property type="match status" value="1"/>
</dbReference>
<proteinExistence type="inferred from homology"/>
<evidence type="ECO:0000259" key="6">
    <source>
        <dbReference type="Pfam" id="PF25917"/>
    </source>
</evidence>
<dbReference type="RefSeq" id="WP_338501234.1">
    <property type="nucleotide sequence ID" value="NZ_CP145607.1"/>
</dbReference>
<evidence type="ECO:0000313" key="8">
    <source>
        <dbReference type="EMBL" id="WWM69302.1"/>
    </source>
</evidence>
<feature type="domain" description="Multidrug resistance protein MdtA-like barrel-sandwich hybrid" evidence="6">
    <location>
        <begin position="63"/>
        <end position="231"/>
    </location>
</feature>
<keyword evidence="5" id="KW-1133">Transmembrane helix</keyword>
<dbReference type="Gene3D" id="2.40.420.20">
    <property type="match status" value="1"/>
</dbReference>
<dbReference type="EMBL" id="CP145607">
    <property type="protein sequence ID" value="WWM69302.1"/>
    <property type="molecule type" value="Genomic_DNA"/>
</dbReference>
<dbReference type="PANTHER" id="PTHR32347">
    <property type="entry name" value="EFFLUX SYSTEM COMPONENT YKNX-RELATED"/>
    <property type="match status" value="1"/>
</dbReference>
<evidence type="ECO:0000256" key="5">
    <source>
        <dbReference type="SAM" id="Phobius"/>
    </source>
</evidence>
<protein>
    <submittedName>
        <fullName evidence="8">Efflux RND transporter periplasmic adaptor subunit</fullName>
    </submittedName>
</protein>
<evidence type="ECO:0000256" key="3">
    <source>
        <dbReference type="ARBA" id="ARBA00023054"/>
    </source>
</evidence>
<name>A0ABZ2G0F7_9SPHN</name>
<dbReference type="Proteomes" id="UP001382935">
    <property type="component" value="Chromosome"/>
</dbReference>
<evidence type="ECO:0000256" key="2">
    <source>
        <dbReference type="ARBA" id="ARBA00009477"/>
    </source>
</evidence>
<sequence length="415" mass="44203">MKSVGAWVKRHPIWSGLILLVVALIVYQTLKPKTYDYVYVSEPVTRGEVVRKVTASGKLRALNTIKVGAEVSGQVSRVAVDFNTPVRAGQVLAEIDPTRLRARVEQARAQVATAEAALATANAAAGRAASDVGIQQREFERARQLAGRGFTSQAALDAAGGSLATAQASRRSSTAQIATARAQIVQARAELSSAMLDLSRTRIVAPTSGVVINRLVEPGSTVAASFQTPNLFEIAADTSRMQVETSVDEADIGEVQTGQEVSFTVDAYPRDRFKAVVRQIRKAAVETNNVVSYLVILDVDNKDGKLLPGMTANVEIVTGRIASALRVPTTALRFRPKVGDRPKSVPPKGSEAVYVAGAEPYKPARRIVTTGLAGEDFVEVRSGLKAGDKVLVRTRSTAPKQDDDEDENAGEAGGE</sequence>
<dbReference type="Gene3D" id="2.40.50.100">
    <property type="match status" value="2"/>
</dbReference>